<accession>A0A6C0LL38</accession>
<evidence type="ECO:0000259" key="6">
    <source>
        <dbReference type="Pfam" id="PF17846"/>
    </source>
</evidence>
<evidence type="ECO:0000259" key="5">
    <source>
        <dbReference type="Pfam" id="PF03159"/>
    </source>
</evidence>
<evidence type="ECO:0000256" key="1">
    <source>
        <dbReference type="ARBA" id="ARBA00022722"/>
    </source>
</evidence>
<evidence type="ECO:0000313" key="7">
    <source>
        <dbReference type="EMBL" id="QHU31636.1"/>
    </source>
</evidence>
<protein>
    <recommendedName>
        <fullName evidence="8">Xrn1 N-terminal domain-containing protein</fullName>
    </recommendedName>
</protein>
<dbReference type="GO" id="GO:0000956">
    <property type="term" value="P:nuclear-transcribed mRNA catabolic process"/>
    <property type="evidence" value="ECO:0007669"/>
    <property type="project" value="TreeGrafter"/>
</dbReference>
<evidence type="ECO:0000256" key="4">
    <source>
        <dbReference type="ARBA" id="ARBA00038299"/>
    </source>
</evidence>
<organism evidence="7">
    <name type="scientific">viral metagenome</name>
    <dbReference type="NCBI Taxonomy" id="1070528"/>
    <lineage>
        <taxon>unclassified sequences</taxon>
        <taxon>metagenomes</taxon>
        <taxon>organismal metagenomes</taxon>
    </lineage>
</organism>
<name>A0A6C0LL38_9ZZZZ</name>
<dbReference type="Pfam" id="PF03159">
    <property type="entry name" value="XRN_N"/>
    <property type="match status" value="1"/>
</dbReference>
<keyword evidence="2" id="KW-0378">Hydrolase</keyword>
<feature type="domain" description="Xrn1 helical" evidence="6">
    <location>
        <begin position="265"/>
        <end position="361"/>
    </location>
</feature>
<dbReference type="InterPro" id="IPR004859">
    <property type="entry name" value="Xrn1_N"/>
</dbReference>
<dbReference type="InterPro" id="IPR041412">
    <property type="entry name" value="Xrn1_helical"/>
</dbReference>
<dbReference type="GO" id="GO:0003723">
    <property type="term" value="F:RNA binding"/>
    <property type="evidence" value="ECO:0007669"/>
    <property type="project" value="TreeGrafter"/>
</dbReference>
<comment type="similarity">
    <text evidence="4">Belongs to the 5'-3' exonuclease family.</text>
</comment>
<evidence type="ECO:0008006" key="8">
    <source>
        <dbReference type="Google" id="ProtNLM"/>
    </source>
</evidence>
<sequence>MGIPSFYKHIIQTITGVTTPNSPAKPEFFGLDLNCAIYYCVRKVQKKTPYTPQIKAKYEADLIVEVIAYIKQMTALVNPTNTLYIAVDGVAPMAKIKQQRLRRFRSAVQAEEEAKIRAEAKGVPYVPQPRWDTNAITPGTQFMKALAFALRQFAKTSPKTLNTVVSPADEPGEGEQKIMEYIRANTPKTAVIYGLDADLIVLSLWANATLGTTLSLFREEMEFNGSVKTNAVGDEKFLYLLTDQLADALYNKYQKSPSQPKSEFLRDFVGLMSLLGNDFVPHGMVLKIKDDGIEALLRMYKDHLQTPFVEQTTTAPATTHWQYSSVTLTDLFQRVAQTEEQQILKTTAKKLNARPGMTASKEPEDQALARYNDQPIGWAAEKIFSTQIQLEDRDKPSWVLKADWRNIYDQEALLGADTTHAVKQYLNSLAWTLAYYSGAPVDLHWYYPWYLPPRAETVAEYLNTTPAPLLETPATPRTPLKPEEQLAMVLPQTSFHLLPKEFQALPTLYPHAFPIQWTLFSLGRKILWECEPLIPLIQPTQITNWIETMYDA</sequence>
<evidence type="ECO:0000256" key="3">
    <source>
        <dbReference type="ARBA" id="ARBA00022839"/>
    </source>
</evidence>
<proteinExistence type="inferred from homology"/>
<dbReference type="GO" id="GO:0004534">
    <property type="term" value="F:5'-3' RNA exonuclease activity"/>
    <property type="evidence" value="ECO:0007669"/>
    <property type="project" value="TreeGrafter"/>
</dbReference>
<reference evidence="7" key="1">
    <citation type="journal article" date="2020" name="Nature">
        <title>Giant virus diversity and host interactions through global metagenomics.</title>
        <authorList>
            <person name="Schulz F."/>
            <person name="Roux S."/>
            <person name="Paez-Espino D."/>
            <person name="Jungbluth S."/>
            <person name="Walsh D.A."/>
            <person name="Denef V.J."/>
            <person name="McMahon K.D."/>
            <person name="Konstantinidis K.T."/>
            <person name="Eloe-Fadrosh E.A."/>
            <person name="Kyrpides N.C."/>
            <person name="Woyke T."/>
        </authorList>
    </citation>
    <scope>NUCLEOTIDE SEQUENCE</scope>
    <source>
        <strain evidence="7">GVMAG-M-3300027963-41</strain>
    </source>
</reference>
<dbReference type="AlphaFoldDB" id="A0A6C0LL38"/>
<dbReference type="EMBL" id="MN740532">
    <property type="protein sequence ID" value="QHU31636.1"/>
    <property type="molecule type" value="Genomic_DNA"/>
</dbReference>
<dbReference type="Gene3D" id="1.25.40.1050">
    <property type="match status" value="1"/>
</dbReference>
<evidence type="ECO:0000256" key="2">
    <source>
        <dbReference type="ARBA" id="ARBA00022801"/>
    </source>
</evidence>
<dbReference type="CDD" id="cd18673">
    <property type="entry name" value="PIN_XRN1-2-like"/>
    <property type="match status" value="1"/>
</dbReference>
<dbReference type="Pfam" id="PF17846">
    <property type="entry name" value="XRN_M"/>
    <property type="match status" value="2"/>
</dbReference>
<dbReference type="InterPro" id="IPR027073">
    <property type="entry name" value="5_3_exoribonuclease"/>
</dbReference>
<keyword evidence="3" id="KW-0269">Exonuclease</keyword>
<feature type="domain" description="Xrn1 helical" evidence="6">
    <location>
        <begin position="419"/>
        <end position="550"/>
    </location>
</feature>
<dbReference type="PANTHER" id="PTHR12341:SF7">
    <property type="entry name" value="5'-3' EXORIBONUCLEASE 1"/>
    <property type="match status" value="1"/>
</dbReference>
<keyword evidence="1" id="KW-0540">Nuclease</keyword>
<dbReference type="PANTHER" id="PTHR12341">
    <property type="entry name" value="5'-&gt;3' EXORIBONUCLEASE"/>
    <property type="match status" value="1"/>
</dbReference>
<dbReference type="GO" id="GO:0005634">
    <property type="term" value="C:nucleus"/>
    <property type="evidence" value="ECO:0007669"/>
    <property type="project" value="TreeGrafter"/>
</dbReference>
<dbReference type="Gene3D" id="3.40.50.12390">
    <property type="match status" value="1"/>
</dbReference>
<feature type="domain" description="Xrn1 N-terminal" evidence="5">
    <location>
        <begin position="1"/>
        <end position="208"/>
    </location>
</feature>